<comment type="similarity">
    <text evidence="1 9">Belongs to the peptidase S11 family.</text>
</comment>
<evidence type="ECO:0000256" key="8">
    <source>
        <dbReference type="PIRSR" id="PIRSR618044-2"/>
    </source>
</evidence>
<feature type="compositionally biased region" description="Polar residues" evidence="10">
    <location>
        <begin position="270"/>
        <end position="282"/>
    </location>
</feature>
<keyword evidence="14" id="KW-0645">Protease</keyword>
<keyword evidence="11" id="KW-1133">Transmembrane helix</keyword>
<organism evidence="14 15">
    <name type="scientific">Catenibacillus scindens</name>
    <dbReference type="NCBI Taxonomy" id="673271"/>
    <lineage>
        <taxon>Bacteria</taxon>
        <taxon>Bacillati</taxon>
        <taxon>Bacillota</taxon>
        <taxon>Clostridia</taxon>
        <taxon>Lachnospirales</taxon>
        <taxon>Lachnospiraceae</taxon>
        <taxon>Catenibacillus</taxon>
    </lineage>
</organism>
<dbReference type="EMBL" id="JACHFW010000003">
    <property type="protein sequence ID" value="MBB5264064.1"/>
    <property type="molecule type" value="Genomic_DNA"/>
</dbReference>
<feature type="active site" description="Acyl-ester intermediate" evidence="7">
    <location>
        <position position="109"/>
    </location>
</feature>
<keyword evidence="15" id="KW-1185">Reference proteome</keyword>
<keyword evidence="4" id="KW-0133">Cell shape</keyword>
<keyword evidence="6" id="KW-0961">Cell wall biogenesis/degradation</keyword>
<dbReference type="InterPro" id="IPR018044">
    <property type="entry name" value="Peptidase_S11"/>
</dbReference>
<dbReference type="InterPro" id="IPR012338">
    <property type="entry name" value="Beta-lactam/transpept-like"/>
</dbReference>
<keyword evidence="11" id="KW-0812">Transmembrane</keyword>
<keyword evidence="5" id="KW-0573">Peptidoglycan synthesis</keyword>
<gene>
    <name evidence="14" type="ORF">HNP82_001169</name>
</gene>
<dbReference type="GO" id="GO:0071555">
    <property type="term" value="P:cell wall organization"/>
    <property type="evidence" value="ECO:0007669"/>
    <property type="project" value="UniProtKB-KW"/>
</dbReference>
<feature type="compositionally biased region" description="Polar residues" evidence="10">
    <location>
        <begin position="34"/>
        <end position="52"/>
    </location>
</feature>
<dbReference type="GO" id="GO:0008360">
    <property type="term" value="P:regulation of cell shape"/>
    <property type="evidence" value="ECO:0007669"/>
    <property type="project" value="UniProtKB-KW"/>
</dbReference>
<keyword evidence="3" id="KW-0378">Hydrolase</keyword>
<dbReference type="Pfam" id="PF00768">
    <property type="entry name" value="Peptidase_S11"/>
    <property type="match status" value="1"/>
</dbReference>
<accession>A0A7W8H941</accession>
<keyword evidence="2 12" id="KW-0732">Signal</keyword>
<evidence type="ECO:0000256" key="5">
    <source>
        <dbReference type="ARBA" id="ARBA00022984"/>
    </source>
</evidence>
<dbReference type="GO" id="GO:0009252">
    <property type="term" value="P:peptidoglycan biosynthetic process"/>
    <property type="evidence" value="ECO:0007669"/>
    <property type="project" value="UniProtKB-KW"/>
</dbReference>
<dbReference type="AlphaFoldDB" id="A0A7W8H941"/>
<sequence>MKRIRFIIPVLLLGLSGTCVPAYAPSLTAYASETAAQNQPEENAGESSSDNGTSDEETAETELVPQLLDTDKVSTDDILLYSSACVVMDTQNNAILYSKNRSDRHYPASTTKILTTLLALERTDLSDTITFSEEAVNSINWWDSSNMELEPGDQLTVEQTLYGVMLQSANEAAYGLAEYVSGSVDAFAQDMTDYAISLGCRMTHFTNASGLHDDNHYTTAKDLALIASAAAQNEDFRTITGTINYSVENINYKAMTPETEESQEGDHSTGNEAASESTQTTPELVPEPFPLYNHHKMVNNEYPYEGCYGGKTGYTEEARNTLVTYARRGDIDLVCVVMDCPGGGNYIYDDTALALDYCFENYERLLEEYNEAQALLDYPDMALMDWYHPEITPLSAQEGYYPYLKESMAVYTQYLENQASQETLDEAIEDKSLEAFMEYSRMNQYRPLIIVCVILFVVLVALSLVLIYIARRFKRRRRRRRYEAMKRQRLTENQKEADSQKENEP</sequence>
<feature type="region of interest" description="Disordered" evidence="10">
    <location>
        <begin position="257"/>
        <end position="283"/>
    </location>
</feature>
<evidence type="ECO:0000256" key="2">
    <source>
        <dbReference type="ARBA" id="ARBA00022729"/>
    </source>
</evidence>
<comment type="caution">
    <text evidence="14">The sequence shown here is derived from an EMBL/GenBank/DDBJ whole genome shotgun (WGS) entry which is preliminary data.</text>
</comment>
<dbReference type="RefSeq" id="WP_183772422.1">
    <property type="nucleotide sequence ID" value="NZ_JACHFW010000003.1"/>
</dbReference>
<protein>
    <submittedName>
        <fullName evidence="14">D-alanyl-D-alanine carboxypeptidase</fullName>
    </submittedName>
</protein>
<evidence type="ECO:0000256" key="1">
    <source>
        <dbReference type="ARBA" id="ARBA00007164"/>
    </source>
</evidence>
<evidence type="ECO:0000256" key="9">
    <source>
        <dbReference type="RuleBase" id="RU004016"/>
    </source>
</evidence>
<feature type="region of interest" description="Disordered" evidence="10">
    <location>
        <begin position="484"/>
        <end position="505"/>
    </location>
</feature>
<feature type="domain" description="Peptidase S11 D-alanyl-D-alanine carboxypeptidase A N-terminal" evidence="13">
    <location>
        <begin position="81"/>
        <end position="249"/>
    </location>
</feature>
<dbReference type="PANTHER" id="PTHR21581:SF33">
    <property type="entry name" value="D-ALANYL-D-ALANINE CARBOXYPEPTIDASE DACB"/>
    <property type="match status" value="1"/>
</dbReference>
<keyword evidence="11" id="KW-0472">Membrane</keyword>
<evidence type="ECO:0000256" key="6">
    <source>
        <dbReference type="ARBA" id="ARBA00023316"/>
    </source>
</evidence>
<dbReference type="Gene3D" id="3.40.710.10">
    <property type="entry name" value="DD-peptidase/beta-lactamase superfamily"/>
    <property type="match status" value="1"/>
</dbReference>
<evidence type="ECO:0000256" key="4">
    <source>
        <dbReference type="ARBA" id="ARBA00022960"/>
    </source>
</evidence>
<feature type="chain" id="PRO_5030768900" evidence="12">
    <location>
        <begin position="25"/>
        <end position="505"/>
    </location>
</feature>
<evidence type="ECO:0000256" key="3">
    <source>
        <dbReference type="ARBA" id="ARBA00022801"/>
    </source>
</evidence>
<evidence type="ECO:0000313" key="14">
    <source>
        <dbReference type="EMBL" id="MBB5264064.1"/>
    </source>
</evidence>
<evidence type="ECO:0000256" key="11">
    <source>
        <dbReference type="SAM" id="Phobius"/>
    </source>
</evidence>
<keyword evidence="14" id="KW-0121">Carboxypeptidase</keyword>
<feature type="active site" evidence="7">
    <location>
        <position position="168"/>
    </location>
</feature>
<feature type="active site" description="Proton acceptor" evidence="7">
    <location>
        <position position="112"/>
    </location>
</feature>
<name>A0A7W8H941_9FIRM</name>
<evidence type="ECO:0000313" key="15">
    <source>
        <dbReference type="Proteomes" id="UP000543642"/>
    </source>
</evidence>
<proteinExistence type="inferred from homology"/>
<evidence type="ECO:0000256" key="7">
    <source>
        <dbReference type="PIRSR" id="PIRSR618044-1"/>
    </source>
</evidence>
<evidence type="ECO:0000256" key="10">
    <source>
        <dbReference type="SAM" id="MobiDB-lite"/>
    </source>
</evidence>
<feature type="transmembrane region" description="Helical" evidence="11">
    <location>
        <begin position="448"/>
        <end position="470"/>
    </location>
</feature>
<feature type="region of interest" description="Disordered" evidence="10">
    <location>
        <begin position="34"/>
        <end position="67"/>
    </location>
</feature>
<dbReference type="SUPFAM" id="SSF56601">
    <property type="entry name" value="beta-lactamase/transpeptidase-like"/>
    <property type="match status" value="1"/>
</dbReference>
<dbReference type="GO" id="GO:0006508">
    <property type="term" value="P:proteolysis"/>
    <property type="evidence" value="ECO:0007669"/>
    <property type="project" value="InterPro"/>
</dbReference>
<dbReference type="Proteomes" id="UP000543642">
    <property type="component" value="Unassembled WGS sequence"/>
</dbReference>
<reference evidence="14 15" key="1">
    <citation type="submission" date="2020-08" db="EMBL/GenBank/DDBJ databases">
        <title>Genomic Encyclopedia of Type Strains, Phase IV (KMG-IV): sequencing the most valuable type-strain genomes for metagenomic binning, comparative biology and taxonomic classification.</title>
        <authorList>
            <person name="Goeker M."/>
        </authorList>
    </citation>
    <scope>NUCLEOTIDE SEQUENCE [LARGE SCALE GENOMIC DNA]</scope>
    <source>
        <strain evidence="14 15">DSM 106146</strain>
    </source>
</reference>
<dbReference type="InterPro" id="IPR001967">
    <property type="entry name" value="Peptidase_S11_N"/>
</dbReference>
<feature type="binding site" evidence="8">
    <location>
        <position position="311"/>
    </location>
    <ligand>
        <name>substrate</name>
    </ligand>
</feature>
<feature type="signal peptide" evidence="12">
    <location>
        <begin position="1"/>
        <end position="24"/>
    </location>
</feature>
<dbReference type="PRINTS" id="PR00725">
    <property type="entry name" value="DADACBPTASE1"/>
</dbReference>
<evidence type="ECO:0000259" key="13">
    <source>
        <dbReference type="Pfam" id="PF00768"/>
    </source>
</evidence>
<dbReference type="PANTHER" id="PTHR21581">
    <property type="entry name" value="D-ALANYL-D-ALANINE CARBOXYPEPTIDASE"/>
    <property type="match status" value="1"/>
</dbReference>
<dbReference type="GO" id="GO:0009002">
    <property type="term" value="F:serine-type D-Ala-D-Ala carboxypeptidase activity"/>
    <property type="evidence" value="ECO:0007669"/>
    <property type="project" value="InterPro"/>
</dbReference>
<evidence type="ECO:0000256" key="12">
    <source>
        <dbReference type="SAM" id="SignalP"/>
    </source>
</evidence>